<evidence type="ECO:0000256" key="4">
    <source>
        <dbReference type="ARBA" id="ARBA00023242"/>
    </source>
</evidence>
<evidence type="ECO:0000256" key="1">
    <source>
        <dbReference type="ARBA" id="ARBA00004123"/>
    </source>
</evidence>
<feature type="compositionally biased region" description="Low complexity" evidence="7">
    <location>
        <begin position="55"/>
        <end position="68"/>
    </location>
</feature>
<evidence type="ECO:0000313" key="10">
    <source>
        <dbReference type="Proteomes" id="UP001215712"/>
    </source>
</evidence>
<evidence type="ECO:0000256" key="6">
    <source>
        <dbReference type="RuleBase" id="RU000682"/>
    </source>
</evidence>
<feature type="region of interest" description="Disordered" evidence="7">
    <location>
        <begin position="522"/>
        <end position="545"/>
    </location>
</feature>
<feature type="region of interest" description="Disordered" evidence="7">
    <location>
        <begin position="123"/>
        <end position="142"/>
    </location>
</feature>
<keyword evidence="4 5" id="KW-0539">Nucleus</keyword>
<dbReference type="GO" id="GO:0005634">
    <property type="term" value="C:nucleus"/>
    <property type="evidence" value="ECO:0007669"/>
    <property type="project" value="UniProtKB-SubCell"/>
</dbReference>
<reference evidence="9" key="2">
    <citation type="submission" date="2023-01" db="EMBL/GenBank/DDBJ databases">
        <authorList>
            <person name="Petersen C."/>
        </authorList>
    </citation>
    <scope>NUCLEOTIDE SEQUENCE</scope>
    <source>
        <strain evidence="9">IBT 17514</strain>
    </source>
</reference>
<dbReference type="SMART" id="SM00389">
    <property type="entry name" value="HOX"/>
    <property type="match status" value="1"/>
</dbReference>
<feature type="region of interest" description="Disordered" evidence="7">
    <location>
        <begin position="264"/>
        <end position="285"/>
    </location>
</feature>
<dbReference type="AlphaFoldDB" id="A0AAD6HTD5"/>
<sequence>MSVGGPCLWVPSLSSPVPSSLSAVTSHFSAACGDRFSSPRTISPFRNLQKEREPSSSNTLSNTTQLASMSAENAFNTASNPGSMPGSGSYSEGKTLSRDTESQRPLTTKEDLLSRVKLDIPGASSSFSTFQPRNESDDLEKDMDLDVKEDPDREFTISPSDEKGDTAGSDGDHKSSIDRKKMKRFRLTHNQTRFLMSEFTRQAHPDAANRERLSREIPGLTPRQVQVWFQNRRAKLKRLTTNDRERVLKSRALPDDFDTTKVLRTPFESKSTGQTPVASPQDYSAPNQDFAALRGLRTDCYQRPGEDDYLVSPLSSVSTAGTYMSSAGQGRNDSLAQSSMMFNRPAASASMHDLHRTIRSDYSITRSSSLSDASSQPSSFHAGYPLHGRFAAASNPPHMPYGRQAMDYGVARQAGMVTPFEQHQSFEGSVSPTDSQGPQMTYDMSNLGTQAQGYSSHLSMAGPKDYNALGMASQLSHNRPMPTLHSLPVSTSQEYRPYPYGAPSVGTIPYTQANNSTLSIPTSFASNDPTATAAGNDQLQQPTTQSIESLRSKFANPSFNYASYIQQ</sequence>
<feature type="domain" description="Homeobox" evidence="8">
    <location>
        <begin position="178"/>
        <end position="239"/>
    </location>
</feature>
<comment type="subcellular location">
    <subcellularLocation>
        <location evidence="1 5 6">Nucleus</location>
    </subcellularLocation>
</comment>
<name>A0AAD6HTD5_9EURO</name>
<feature type="region of interest" description="Disordered" evidence="7">
    <location>
        <begin position="149"/>
        <end position="182"/>
    </location>
</feature>
<evidence type="ECO:0000256" key="5">
    <source>
        <dbReference type="PROSITE-ProRule" id="PRU00108"/>
    </source>
</evidence>
<accession>A0AAD6HTD5</accession>
<feature type="DNA-binding region" description="Homeobox" evidence="5">
    <location>
        <begin position="180"/>
        <end position="240"/>
    </location>
</feature>
<evidence type="ECO:0000259" key="8">
    <source>
        <dbReference type="PROSITE" id="PS50071"/>
    </source>
</evidence>
<dbReference type="Gene3D" id="1.10.10.60">
    <property type="entry name" value="Homeodomain-like"/>
    <property type="match status" value="1"/>
</dbReference>
<feature type="compositionally biased region" description="Basic and acidic residues" evidence="7">
    <location>
        <begin position="149"/>
        <end position="179"/>
    </location>
</feature>
<dbReference type="GO" id="GO:0000977">
    <property type="term" value="F:RNA polymerase II transcription regulatory region sequence-specific DNA binding"/>
    <property type="evidence" value="ECO:0007669"/>
    <property type="project" value="TreeGrafter"/>
</dbReference>
<dbReference type="SUPFAM" id="SSF46689">
    <property type="entry name" value="Homeodomain-like"/>
    <property type="match status" value="1"/>
</dbReference>
<evidence type="ECO:0000313" key="9">
    <source>
        <dbReference type="EMBL" id="KAJ5734270.1"/>
    </source>
</evidence>
<reference evidence="9" key="1">
    <citation type="journal article" date="2023" name="IMA Fungus">
        <title>Comparative genomic study of the Penicillium genus elucidates a diverse pangenome and 15 lateral gene transfer events.</title>
        <authorList>
            <person name="Petersen C."/>
            <person name="Sorensen T."/>
            <person name="Nielsen M.R."/>
            <person name="Sondergaard T.E."/>
            <person name="Sorensen J.L."/>
            <person name="Fitzpatrick D.A."/>
            <person name="Frisvad J.C."/>
            <person name="Nielsen K.L."/>
        </authorList>
    </citation>
    <scope>NUCLEOTIDE SEQUENCE</scope>
    <source>
        <strain evidence="9">IBT 17514</strain>
    </source>
</reference>
<dbReference type="EMBL" id="JAQJAN010000003">
    <property type="protein sequence ID" value="KAJ5734270.1"/>
    <property type="molecule type" value="Genomic_DNA"/>
</dbReference>
<dbReference type="PANTHER" id="PTHR24208:SF166">
    <property type="entry name" value="LIM HOMEOBOX TRANSCRIPTION FACTOR 1 ALPHA, ISOFORM B"/>
    <property type="match status" value="1"/>
</dbReference>
<dbReference type="Pfam" id="PF00046">
    <property type="entry name" value="Homeodomain"/>
    <property type="match status" value="1"/>
</dbReference>
<keyword evidence="3 5" id="KW-0371">Homeobox</keyword>
<evidence type="ECO:0000256" key="3">
    <source>
        <dbReference type="ARBA" id="ARBA00023155"/>
    </source>
</evidence>
<dbReference type="InterPro" id="IPR050453">
    <property type="entry name" value="LIM_Homeobox_TF"/>
</dbReference>
<feature type="compositionally biased region" description="Polar residues" evidence="7">
    <location>
        <begin position="268"/>
        <end position="285"/>
    </location>
</feature>
<dbReference type="GO" id="GO:0000981">
    <property type="term" value="F:DNA-binding transcription factor activity, RNA polymerase II-specific"/>
    <property type="evidence" value="ECO:0007669"/>
    <property type="project" value="TreeGrafter"/>
</dbReference>
<feature type="compositionally biased region" description="Polar residues" evidence="7">
    <location>
        <begin position="123"/>
        <end position="133"/>
    </location>
</feature>
<dbReference type="InterPro" id="IPR009057">
    <property type="entry name" value="Homeodomain-like_sf"/>
</dbReference>
<evidence type="ECO:0000256" key="7">
    <source>
        <dbReference type="SAM" id="MobiDB-lite"/>
    </source>
</evidence>
<feature type="compositionally biased region" description="Basic and acidic residues" evidence="7">
    <location>
        <begin position="95"/>
        <end position="115"/>
    </location>
</feature>
<evidence type="ECO:0000256" key="2">
    <source>
        <dbReference type="ARBA" id="ARBA00023125"/>
    </source>
</evidence>
<comment type="caution">
    <text evidence="9">The sequence shown here is derived from an EMBL/GenBank/DDBJ whole genome shotgun (WGS) entry which is preliminary data.</text>
</comment>
<feature type="region of interest" description="Disordered" evidence="7">
    <location>
        <begin position="35"/>
        <end position="115"/>
    </location>
</feature>
<gene>
    <name evidence="9" type="ORF">N7493_003056</name>
</gene>
<proteinExistence type="predicted"/>
<keyword evidence="2 5" id="KW-0238">DNA-binding</keyword>
<protein>
    <submittedName>
        <fullName evidence="9">Homeodomain</fullName>
    </submittedName>
</protein>
<feature type="compositionally biased region" description="Polar residues" evidence="7">
    <location>
        <begin position="70"/>
        <end position="94"/>
    </location>
</feature>
<organism evidence="9 10">
    <name type="scientific">Penicillium malachiteum</name>
    <dbReference type="NCBI Taxonomy" id="1324776"/>
    <lineage>
        <taxon>Eukaryota</taxon>
        <taxon>Fungi</taxon>
        <taxon>Dikarya</taxon>
        <taxon>Ascomycota</taxon>
        <taxon>Pezizomycotina</taxon>
        <taxon>Eurotiomycetes</taxon>
        <taxon>Eurotiomycetidae</taxon>
        <taxon>Eurotiales</taxon>
        <taxon>Aspergillaceae</taxon>
        <taxon>Penicillium</taxon>
    </lineage>
</organism>
<dbReference type="Proteomes" id="UP001215712">
    <property type="component" value="Unassembled WGS sequence"/>
</dbReference>
<dbReference type="InterPro" id="IPR001356">
    <property type="entry name" value="HD"/>
</dbReference>
<dbReference type="PROSITE" id="PS50071">
    <property type="entry name" value="HOMEOBOX_2"/>
    <property type="match status" value="1"/>
</dbReference>
<dbReference type="CDD" id="cd00086">
    <property type="entry name" value="homeodomain"/>
    <property type="match status" value="1"/>
</dbReference>
<keyword evidence="10" id="KW-1185">Reference proteome</keyword>
<dbReference type="PANTHER" id="PTHR24208">
    <property type="entry name" value="LIM/HOMEOBOX PROTEIN LHX"/>
    <property type="match status" value="1"/>
</dbReference>